<organism evidence="2 3">
    <name type="scientific">Pseudomonas arsenicoxydans</name>
    <dbReference type="NCBI Taxonomy" id="702115"/>
    <lineage>
        <taxon>Bacteria</taxon>
        <taxon>Pseudomonadati</taxon>
        <taxon>Pseudomonadota</taxon>
        <taxon>Gammaproteobacteria</taxon>
        <taxon>Pseudomonadales</taxon>
        <taxon>Pseudomonadaceae</taxon>
        <taxon>Pseudomonas</taxon>
    </lineage>
</organism>
<sequence length="91" mass="10602">MKHELWLEPDGRRMFCVAGIHGEEARSLLHADAQLIWQVEADSYFEAMTQYYSYMAWGKYQSDFPEQDKATYRELGWESAPQADGQPRPPS</sequence>
<evidence type="ECO:0000313" key="3">
    <source>
        <dbReference type="Proteomes" id="UP000198827"/>
    </source>
</evidence>
<reference evidence="2 3" key="1">
    <citation type="submission" date="2016-10" db="EMBL/GenBank/DDBJ databases">
        <authorList>
            <person name="de Groot N.N."/>
        </authorList>
    </citation>
    <scope>NUCLEOTIDE SEQUENCE [LARGE SCALE GENOMIC DNA]</scope>
    <source>
        <strain evidence="2 3">CECT 7543</strain>
    </source>
</reference>
<accession>A0A1H0NY18</accession>
<evidence type="ECO:0000313" key="2">
    <source>
        <dbReference type="EMBL" id="SDO97672.1"/>
    </source>
</evidence>
<name>A0A1H0NY18_9PSED</name>
<proteinExistence type="predicted"/>
<dbReference type="EMBL" id="LT629705">
    <property type="protein sequence ID" value="SDO97672.1"/>
    <property type="molecule type" value="Genomic_DNA"/>
</dbReference>
<protein>
    <submittedName>
        <fullName evidence="2">Uncharacterized protein</fullName>
    </submittedName>
</protein>
<dbReference type="Proteomes" id="UP000198827">
    <property type="component" value="Chromosome I"/>
</dbReference>
<dbReference type="RefSeq" id="WP_090188718.1">
    <property type="nucleotide sequence ID" value="NZ_LT629705.1"/>
</dbReference>
<evidence type="ECO:0000256" key="1">
    <source>
        <dbReference type="SAM" id="MobiDB-lite"/>
    </source>
</evidence>
<dbReference type="OrthoDB" id="3831024at2"/>
<dbReference type="AlphaFoldDB" id="A0A1H0NY18"/>
<feature type="region of interest" description="Disordered" evidence="1">
    <location>
        <begin position="71"/>
        <end position="91"/>
    </location>
</feature>
<gene>
    <name evidence="2" type="ORF">SAMN04489798_4350</name>
</gene>